<dbReference type="InterPro" id="IPR057413">
    <property type="entry name" value="Beta-barrel_INTS6"/>
</dbReference>
<evidence type="ECO:0000313" key="4">
    <source>
        <dbReference type="EMBL" id="CAB3996113.1"/>
    </source>
</evidence>
<organism evidence="4 5">
    <name type="scientific">Paramuricea clavata</name>
    <name type="common">Red gorgonian</name>
    <name type="synonym">Violescent sea-whip</name>
    <dbReference type="NCBI Taxonomy" id="317549"/>
    <lineage>
        <taxon>Eukaryota</taxon>
        <taxon>Metazoa</taxon>
        <taxon>Cnidaria</taxon>
        <taxon>Anthozoa</taxon>
        <taxon>Octocorallia</taxon>
        <taxon>Malacalcyonacea</taxon>
        <taxon>Plexauridae</taxon>
        <taxon>Paramuricea</taxon>
    </lineage>
</organism>
<accession>A0A6S7GVY1</accession>
<feature type="domain" description="INTS6/SAGE1/DDX26B/CT45 C-terminal" evidence="2">
    <location>
        <begin position="629"/>
        <end position="690"/>
    </location>
</feature>
<feature type="region of interest" description="Disordered" evidence="1">
    <location>
        <begin position="503"/>
        <end position="562"/>
    </location>
</feature>
<dbReference type="PANTHER" id="PTHR12957:SF2">
    <property type="entry name" value="INTEGRATOR COMPLEX SUBUNIT 6"/>
    <property type="match status" value="1"/>
</dbReference>
<feature type="region of interest" description="Disordered" evidence="1">
    <location>
        <begin position="1"/>
        <end position="27"/>
    </location>
</feature>
<feature type="compositionally biased region" description="Polar residues" evidence="1">
    <location>
        <begin position="601"/>
        <end position="610"/>
    </location>
</feature>
<feature type="domain" description="Integrator complex subunit 6-like beta-barrel" evidence="3">
    <location>
        <begin position="36"/>
        <end position="173"/>
    </location>
</feature>
<sequence>NGSQSGADDPGQSREDQLATRNTASPIPPAVQNNMWYSCRRLIYIKTNPKVNSPVGHWPIPESFWPDHSTITLEPRDADPTVLFSCVNCEPMVMDLLPFDKYELERSPLTQYILENVKPTHCWQTYISGSGKNSELGYPFGYLKASVNFQTVNLFVMPYNYPILIPLLDDLFKVLKLNPTPKWRQLFDKYLSDLPSYYVGPLRTALRRMGANANMLIPDHIESSLSNSIQSYLKKLKQQTKVEADKVLALIGKKTLGPVDFGRPAAQLNCPQSPTSMQKRDFHDVLHNIPSSVPSAKSAEVASVKNLPEFKELPKVHQYKNPFDIKRSELLDQLARMRINFFHTAPTATRLQDQDSRHSIAIGQMGNYQDYLKQTNPLRELDPGMNRAHMFGNPFKLAKDQPMMVDEADVLNEPVAGGPSRKRRDSRSPPASPREKRRRADLNPNLGKRANPPTPPTSPLENVNHPLPPVSQPVAHLPQPPGIISDKPPIHNVHLNHNVKIPVPGKKRKLPEAEGWNEQRKQAKQSVNPQLRKLQQLHHNKQHNQANSAFTTPGTAGKDKLESSKDISSILRNACMVPNTSIAKLSSNKVDNKKTNHGLHNDSSSIKNDNMGSRRKEVLKSKALRKIYEENTKLRQLICKQIRTLGQDSDPVISHLEKVQGTPEKKQEFARLIIDEAARFKKSKLVERLNAWLTTQEQAVGQNSRNHVKKTVNR</sequence>
<evidence type="ECO:0000259" key="2">
    <source>
        <dbReference type="Pfam" id="PF15300"/>
    </source>
</evidence>
<dbReference type="AlphaFoldDB" id="A0A6S7GVY1"/>
<evidence type="ECO:0000313" key="5">
    <source>
        <dbReference type="Proteomes" id="UP001152795"/>
    </source>
</evidence>
<comment type="caution">
    <text evidence="4">The sequence shown here is derived from an EMBL/GenBank/DDBJ whole genome shotgun (WGS) entry which is preliminary data.</text>
</comment>
<feature type="region of interest" description="Disordered" evidence="1">
    <location>
        <begin position="591"/>
        <end position="610"/>
    </location>
</feature>
<dbReference type="InterPro" id="IPR029307">
    <property type="entry name" value="INT_SG_DDX_CT_C"/>
</dbReference>
<dbReference type="Pfam" id="PF25462">
    <property type="entry name" value="Beta-barrel_INTS6"/>
    <property type="match status" value="1"/>
</dbReference>
<dbReference type="OrthoDB" id="9449012at2759"/>
<dbReference type="EMBL" id="CACRXK020002801">
    <property type="protein sequence ID" value="CAB3996113.1"/>
    <property type="molecule type" value="Genomic_DNA"/>
</dbReference>
<protein>
    <submittedName>
        <fullName evidence="4">Uncharacterized protein</fullName>
    </submittedName>
</protein>
<reference evidence="4" key="1">
    <citation type="submission" date="2020-04" db="EMBL/GenBank/DDBJ databases">
        <authorList>
            <person name="Alioto T."/>
            <person name="Alioto T."/>
            <person name="Gomez Garrido J."/>
        </authorList>
    </citation>
    <scope>NUCLEOTIDE SEQUENCE</scope>
    <source>
        <strain evidence="4">A484AB</strain>
    </source>
</reference>
<dbReference type="PANTHER" id="PTHR12957">
    <property type="entry name" value="DEAD/H BOX POLYPEPTIDE 26/DICE1-RELATED"/>
    <property type="match status" value="1"/>
</dbReference>
<dbReference type="Pfam" id="PF15300">
    <property type="entry name" value="INT_SG_DDX_CT_C"/>
    <property type="match status" value="1"/>
</dbReference>
<feature type="non-terminal residue" evidence="4">
    <location>
        <position position="714"/>
    </location>
</feature>
<feature type="region of interest" description="Disordered" evidence="1">
    <location>
        <begin position="412"/>
        <end position="482"/>
    </location>
</feature>
<keyword evidence="5" id="KW-1185">Reference proteome</keyword>
<dbReference type="GO" id="GO:0034472">
    <property type="term" value="P:snRNA 3'-end processing"/>
    <property type="evidence" value="ECO:0007669"/>
    <property type="project" value="TreeGrafter"/>
</dbReference>
<dbReference type="GO" id="GO:0032039">
    <property type="term" value="C:integrator complex"/>
    <property type="evidence" value="ECO:0007669"/>
    <property type="project" value="TreeGrafter"/>
</dbReference>
<gene>
    <name evidence="4" type="ORF">PACLA_8A045716</name>
</gene>
<evidence type="ECO:0000256" key="1">
    <source>
        <dbReference type="SAM" id="MobiDB-lite"/>
    </source>
</evidence>
<dbReference type="InterPro" id="IPR051113">
    <property type="entry name" value="Integrator_subunit6"/>
</dbReference>
<dbReference type="Proteomes" id="UP001152795">
    <property type="component" value="Unassembled WGS sequence"/>
</dbReference>
<evidence type="ECO:0000259" key="3">
    <source>
        <dbReference type="Pfam" id="PF25462"/>
    </source>
</evidence>
<name>A0A6S7GVY1_PARCT</name>
<proteinExistence type="predicted"/>